<feature type="chain" id="PRO_5026147859" evidence="2">
    <location>
        <begin position="22"/>
        <end position="153"/>
    </location>
</feature>
<name>A0A6I4UMG8_9SPHN</name>
<dbReference type="Proteomes" id="UP000430021">
    <property type="component" value="Unassembled WGS sequence"/>
</dbReference>
<dbReference type="EMBL" id="JACICE010000002">
    <property type="protein sequence ID" value="MBB3776159.1"/>
    <property type="molecule type" value="Genomic_DNA"/>
</dbReference>
<evidence type="ECO:0000313" key="4">
    <source>
        <dbReference type="EMBL" id="MXP38757.1"/>
    </source>
</evidence>
<dbReference type="RefSeq" id="WP_160760873.1">
    <property type="nucleotide sequence ID" value="NZ_BAAADZ010000010.1"/>
</dbReference>
<dbReference type="OrthoDB" id="7391547at2"/>
<evidence type="ECO:0000313" key="6">
    <source>
        <dbReference type="Proteomes" id="UP000548685"/>
    </source>
</evidence>
<dbReference type="Proteomes" id="UP000548685">
    <property type="component" value="Unassembled WGS sequence"/>
</dbReference>
<keyword evidence="2" id="KW-0732">Signal</keyword>
<dbReference type="AlphaFoldDB" id="A0A6I4UMG8"/>
<accession>A0A6I4UMG8</accession>
<reference evidence="4 5" key="1">
    <citation type="submission" date="2019-12" db="EMBL/GenBank/DDBJ databases">
        <title>Genomic-based taxomic classification of the family Erythrobacteraceae.</title>
        <authorList>
            <person name="Xu L."/>
        </authorList>
    </citation>
    <scope>NUCLEOTIDE SEQUENCE [LARGE SCALE GENOMIC DNA]</scope>
    <source>
        <strain evidence="4 5">JCM 10282</strain>
    </source>
</reference>
<sequence>MITAARTLPLALAALALTACGSEPKQPGNDAESFAARIGAGEATPTPGATPAPAATATPQIAAPLPGAAPGPFAKGTLTDPASRTCGAPLMGPFIGKLADQTTRAEIAKMLGRTDNLRFVAFGSAGTVNPDATNPRLSIMLDAQNIIRDARCG</sequence>
<evidence type="ECO:0000256" key="2">
    <source>
        <dbReference type="SAM" id="SignalP"/>
    </source>
</evidence>
<evidence type="ECO:0000313" key="5">
    <source>
        <dbReference type="Proteomes" id="UP000430021"/>
    </source>
</evidence>
<dbReference type="PROSITE" id="PS51257">
    <property type="entry name" value="PROKAR_LIPOPROTEIN"/>
    <property type="match status" value="1"/>
</dbReference>
<comment type="caution">
    <text evidence="4">The sequence shown here is derived from an EMBL/GenBank/DDBJ whole genome shotgun (WGS) entry which is preliminary data.</text>
</comment>
<organism evidence="4 5">
    <name type="scientific">Erythrobacter ramosus</name>
    <dbReference type="NCBI Taxonomy" id="35811"/>
    <lineage>
        <taxon>Bacteria</taxon>
        <taxon>Pseudomonadati</taxon>
        <taxon>Pseudomonadota</taxon>
        <taxon>Alphaproteobacteria</taxon>
        <taxon>Sphingomonadales</taxon>
        <taxon>Erythrobacteraceae</taxon>
        <taxon>Erythrobacter/Porphyrobacter group</taxon>
        <taxon>Erythrobacter</taxon>
    </lineage>
</organism>
<keyword evidence="6" id="KW-1185">Reference proteome</keyword>
<protein>
    <submittedName>
        <fullName evidence="4">Uncharacterized protein</fullName>
    </submittedName>
</protein>
<dbReference type="EMBL" id="WTYB01000002">
    <property type="protein sequence ID" value="MXP38757.1"/>
    <property type="molecule type" value="Genomic_DNA"/>
</dbReference>
<reference evidence="3 6" key="2">
    <citation type="submission" date="2020-08" db="EMBL/GenBank/DDBJ databases">
        <title>Genomic Encyclopedia of Type Strains, Phase IV (KMG-IV): sequencing the most valuable type-strain genomes for metagenomic binning, comparative biology and taxonomic classification.</title>
        <authorList>
            <person name="Goeker M."/>
        </authorList>
    </citation>
    <scope>NUCLEOTIDE SEQUENCE [LARGE SCALE GENOMIC DNA]</scope>
    <source>
        <strain evidence="3 6">DSM 8510</strain>
    </source>
</reference>
<evidence type="ECO:0000313" key="3">
    <source>
        <dbReference type="EMBL" id="MBB3776159.1"/>
    </source>
</evidence>
<feature type="compositionally biased region" description="Low complexity" evidence="1">
    <location>
        <begin position="41"/>
        <end position="76"/>
    </location>
</feature>
<proteinExistence type="predicted"/>
<feature type="region of interest" description="Disordered" evidence="1">
    <location>
        <begin position="41"/>
        <end position="80"/>
    </location>
</feature>
<gene>
    <name evidence="3" type="ORF">FHS52_002128</name>
    <name evidence="4" type="ORF">GRI59_09075</name>
</gene>
<feature type="signal peptide" evidence="2">
    <location>
        <begin position="1"/>
        <end position="21"/>
    </location>
</feature>
<evidence type="ECO:0000256" key="1">
    <source>
        <dbReference type="SAM" id="MobiDB-lite"/>
    </source>
</evidence>